<organism evidence="1 2">
    <name type="scientific">Cylindrotheca closterium</name>
    <dbReference type="NCBI Taxonomy" id="2856"/>
    <lineage>
        <taxon>Eukaryota</taxon>
        <taxon>Sar</taxon>
        <taxon>Stramenopiles</taxon>
        <taxon>Ochrophyta</taxon>
        <taxon>Bacillariophyta</taxon>
        <taxon>Bacillariophyceae</taxon>
        <taxon>Bacillariophycidae</taxon>
        <taxon>Bacillariales</taxon>
        <taxon>Bacillariaceae</taxon>
        <taxon>Cylindrotheca</taxon>
    </lineage>
</organism>
<evidence type="ECO:0000313" key="1">
    <source>
        <dbReference type="EMBL" id="CAJ1932830.1"/>
    </source>
</evidence>
<dbReference type="PANTHER" id="PTHR13132:SF29">
    <property type="entry name" value="ALPHA-(1,6)-FUCOSYLTRANSFERASE"/>
    <property type="match status" value="1"/>
</dbReference>
<proteinExistence type="predicted"/>
<dbReference type="PANTHER" id="PTHR13132">
    <property type="entry name" value="ALPHA- 1,6 -FUCOSYLTRANSFERASE"/>
    <property type="match status" value="1"/>
</dbReference>
<dbReference type="Proteomes" id="UP001295423">
    <property type="component" value="Unassembled WGS sequence"/>
</dbReference>
<dbReference type="GO" id="GO:0006487">
    <property type="term" value="P:protein N-linked glycosylation"/>
    <property type="evidence" value="ECO:0007669"/>
    <property type="project" value="TreeGrafter"/>
</dbReference>
<dbReference type="Gene3D" id="3.40.50.11350">
    <property type="match status" value="1"/>
</dbReference>
<protein>
    <submittedName>
        <fullName evidence="1">Uncharacterized protein</fullName>
    </submittedName>
</protein>
<reference evidence="1" key="1">
    <citation type="submission" date="2023-08" db="EMBL/GenBank/DDBJ databases">
        <authorList>
            <person name="Audoor S."/>
            <person name="Bilcke G."/>
        </authorList>
    </citation>
    <scope>NUCLEOTIDE SEQUENCE</scope>
</reference>
<gene>
    <name evidence="1" type="ORF">CYCCA115_LOCUS3034</name>
</gene>
<sequence length="461" mass="52089">MKTRVPRDQPTRQNLFLFLLVSLLFFWIIAEHKFTNSKFLLALTNLPTYTNPANDIVFHNAINSSEASGNSDRTISNDCLVHTSLNVSAGWKIDGGILEQETATCGKLRRKWEHNPPESPLAKQMANHQSDCSKPIATHYLDNTYGLGSHLILWGQAMCNAMEQGYRLHSSIKVDSEYKQWIWLDQEYCATQDEHPMTCYFPWAEEEACALANQDSTGNIKFSYNFTNVTVQDPRAYRCALTQKTVGITERDEYRASATEYLFSHVSPLVIQEAQRQIGIIFGDLPNAMAPENLITVHIRWGDKFWEMDLAKIEEYIDAIQSLIQSDASLVGPDGLVHIYLATEDPKAHDEFLAAVPNDWKVYADITLQEINSFRPVKGNRASHATRNTKGRAGLVAMGSLLVALEAKAYVLTTKSNFSSLINHLRRKIVNRQCRKSEGRINDDDNGDECTAAIDLRPDVW</sequence>
<dbReference type="GO" id="GO:0046921">
    <property type="term" value="F:alpha-(1-&gt;6)-fucosyltransferase activity"/>
    <property type="evidence" value="ECO:0007669"/>
    <property type="project" value="TreeGrafter"/>
</dbReference>
<evidence type="ECO:0000313" key="2">
    <source>
        <dbReference type="Proteomes" id="UP001295423"/>
    </source>
</evidence>
<keyword evidence="2" id="KW-1185">Reference proteome</keyword>
<comment type="caution">
    <text evidence="1">The sequence shown here is derived from an EMBL/GenBank/DDBJ whole genome shotgun (WGS) entry which is preliminary data.</text>
</comment>
<accession>A0AAD2CHB1</accession>
<dbReference type="AlphaFoldDB" id="A0AAD2CHB1"/>
<name>A0AAD2CHB1_9STRA</name>
<dbReference type="EMBL" id="CAKOGP040000224">
    <property type="protein sequence ID" value="CAJ1932830.1"/>
    <property type="molecule type" value="Genomic_DNA"/>
</dbReference>